<feature type="signal peptide" evidence="1">
    <location>
        <begin position="1"/>
        <end position="20"/>
    </location>
</feature>
<keyword evidence="3" id="KW-1185">Reference proteome</keyword>
<evidence type="ECO:0000313" key="2">
    <source>
        <dbReference type="EMBL" id="KAF1939505.1"/>
    </source>
</evidence>
<name>A0A6A5SFT5_9PLEO</name>
<dbReference type="Proteomes" id="UP000800038">
    <property type="component" value="Unassembled WGS sequence"/>
</dbReference>
<evidence type="ECO:0000313" key="3">
    <source>
        <dbReference type="Proteomes" id="UP000800038"/>
    </source>
</evidence>
<keyword evidence="1" id="KW-0732">Signal</keyword>
<gene>
    <name evidence="2" type="ORF">EJ02DRAFT_456908</name>
</gene>
<sequence length="133" mass="13663">MKASIIITAAATLFSSASLAAPTTTRSADALVFKVQLTNDITGANANGDIIVNNPAISLGLLFGQPGSRLFATSLQAVSPGAGGNNIACVVKNPAVASQVFPLNAWNTFIDLDGNPNQAIQTDVTDFTIECQL</sequence>
<accession>A0A6A5SFT5</accession>
<reference evidence="2" key="1">
    <citation type="journal article" date="2020" name="Stud. Mycol.">
        <title>101 Dothideomycetes genomes: a test case for predicting lifestyles and emergence of pathogens.</title>
        <authorList>
            <person name="Haridas S."/>
            <person name="Albert R."/>
            <person name="Binder M."/>
            <person name="Bloem J."/>
            <person name="Labutti K."/>
            <person name="Salamov A."/>
            <person name="Andreopoulos B."/>
            <person name="Baker S."/>
            <person name="Barry K."/>
            <person name="Bills G."/>
            <person name="Bluhm B."/>
            <person name="Cannon C."/>
            <person name="Castanera R."/>
            <person name="Culley D."/>
            <person name="Daum C."/>
            <person name="Ezra D."/>
            <person name="Gonzalez J."/>
            <person name="Henrissat B."/>
            <person name="Kuo A."/>
            <person name="Liang C."/>
            <person name="Lipzen A."/>
            <person name="Lutzoni F."/>
            <person name="Magnuson J."/>
            <person name="Mondo S."/>
            <person name="Nolan M."/>
            <person name="Ohm R."/>
            <person name="Pangilinan J."/>
            <person name="Park H.-J."/>
            <person name="Ramirez L."/>
            <person name="Alfaro M."/>
            <person name="Sun H."/>
            <person name="Tritt A."/>
            <person name="Yoshinaga Y."/>
            <person name="Zwiers L.-H."/>
            <person name="Turgeon B."/>
            <person name="Goodwin S."/>
            <person name="Spatafora J."/>
            <person name="Crous P."/>
            <person name="Grigoriev I."/>
        </authorList>
    </citation>
    <scope>NUCLEOTIDE SEQUENCE</scope>
    <source>
        <strain evidence="2">CBS 161.51</strain>
    </source>
</reference>
<evidence type="ECO:0000256" key="1">
    <source>
        <dbReference type="SAM" id="SignalP"/>
    </source>
</evidence>
<protein>
    <submittedName>
        <fullName evidence="2">Uncharacterized protein</fullName>
    </submittedName>
</protein>
<dbReference type="EMBL" id="ML976080">
    <property type="protein sequence ID" value="KAF1939505.1"/>
    <property type="molecule type" value="Genomic_DNA"/>
</dbReference>
<dbReference type="OrthoDB" id="3497702at2759"/>
<proteinExistence type="predicted"/>
<organism evidence="2 3">
    <name type="scientific">Clathrospora elynae</name>
    <dbReference type="NCBI Taxonomy" id="706981"/>
    <lineage>
        <taxon>Eukaryota</taxon>
        <taxon>Fungi</taxon>
        <taxon>Dikarya</taxon>
        <taxon>Ascomycota</taxon>
        <taxon>Pezizomycotina</taxon>
        <taxon>Dothideomycetes</taxon>
        <taxon>Pleosporomycetidae</taxon>
        <taxon>Pleosporales</taxon>
        <taxon>Diademaceae</taxon>
        <taxon>Clathrospora</taxon>
    </lineage>
</organism>
<dbReference type="AlphaFoldDB" id="A0A6A5SFT5"/>
<feature type="chain" id="PRO_5025430503" evidence="1">
    <location>
        <begin position="21"/>
        <end position="133"/>
    </location>
</feature>